<keyword evidence="3" id="KW-1185">Reference proteome</keyword>
<keyword evidence="1" id="KW-0732">Signal</keyword>
<name>A0A3N0YPW2_ANAGA</name>
<comment type="caution">
    <text evidence="2">The sequence shown here is derived from an EMBL/GenBank/DDBJ whole genome shotgun (WGS) entry which is preliminary data.</text>
</comment>
<feature type="signal peptide" evidence="1">
    <location>
        <begin position="1"/>
        <end position="23"/>
    </location>
</feature>
<accession>A0A3N0YPW2</accession>
<dbReference type="OrthoDB" id="8924219at2759"/>
<proteinExistence type="predicted"/>
<organism evidence="2 3">
    <name type="scientific">Anabarilius grahami</name>
    <name type="common">Kanglang fish</name>
    <name type="synonym">Barilius grahami</name>
    <dbReference type="NCBI Taxonomy" id="495550"/>
    <lineage>
        <taxon>Eukaryota</taxon>
        <taxon>Metazoa</taxon>
        <taxon>Chordata</taxon>
        <taxon>Craniata</taxon>
        <taxon>Vertebrata</taxon>
        <taxon>Euteleostomi</taxon>
        <taxon>Actinopterygii</taxon>
        <taxon>Neopterygii</taxon>
        <taxon>Teleostei</taxon>
        <taxon>Ostariophysi</taxon>
        <taxon>Cypriniformes</taxon>
        <taxon>Xenocyprididae</taxon>
        <taxon>Xenocypridinae</taxon>
        <taxon>Xenocypridinae incertae sedis</taxon>
        <taxon>Anabarilius</taxon>
    </lineage>
</organism>
<sequence length="106" mass="11760">MGPHRQVILTLLVLMFVTYICEAALLRKSSAVDFLRSGREKRAVRCQHEGCSSEDSDAEELLEANSDYVARRCQTCKHGEVSAIPWETECFSDLRNQKAGGQAGAI</sequence>
<feature type="chain" id="PRO_5018143115" description="Secreted protein" evidence="1">
    <location>
        <begin position="24"/>
        <end position="106"/>
    </location>
</feature>
<evidence type="ECO:0008006" key="4">
    <source>
        <dbReference type="Google" id="ProtNLM"/>
    </source>
</evidence>
<protein>
    <recommendedName>
        <fullName evidence="4">Secreted protein</fullName>
    </recommendedName>
</protein>
<evidence type="ECO:0000313" key="3">
    <source>
        <dbReference type="Proteomes" id="UP000281406"/>
    </source>
</evidence>
<evidence type="ECO:0000256" key="1">
    <source>
        <dbReference type="SAM" id="SignalP"/>
    </source>
</evidence>
<dbReference type="Proteomes" id="UP000281406">
    <property type="component" value="Unassembled WGS sequence"/>
</dbReference>
<gene>
    <name evidence="2" type="ORF">DPX16_5640</name>
</gene>
<reference evidence="2 3" key="1">
    <citation type="submission" date="2018-10" db="EMBL/GenBank/DDBJ databases">
        <title>Genome assembly for a Yunnan-Guizhou Plateau 3E fish, Anabarilius grahami (Regan), and its evolutionary and genetic applications.</title>
        <authorList>
            <person name="Jiang W."/>
        </authorList>
    </citation>
    <scope>NUCLEOTIDE SEQUENCE [LARGE SCALE GENOMIC DNA]</scope>
    <source>
        <strain evidence="2">AG-KIZ</strain>
        <tissue evidence="2">Muscle</tissue>
    </source>
</reference>
<dbReference type="AlphaFoldDB" id="A0A3N0YPW2"/>
<evidence type="ECO:0000313" key="2">
    <source>
        <dbReference type="EMBL" id="ROL48246.1"/>
    </source>
</evidence>
<dbReference type="EMBL" id="RJVU01031169">
    <property type="protein sequence ID" value="ROL48246.1"/>
    <property type="molecule type" value="Genomic_DNA"/>
</dbReference>